<keyword evidence="1" id="KW-0378">Hydrolase</keyword>
<reference evidence="4 5" key="1">
    <citation type="journal article" date="2019" name="Genome Biol. Evol.">
        <title>Nanopore Sequencing Significantly Improves Genome Assembly of the Protozoan Parasite Trypanosoma cruzi.</title>
        <authorList>
            <person name="Diaz-Viraque F."/>
            <person name="Pita S."/>
            <person name="Greif G."/>
            <person name="de Souza R.C.M."/>
            <person name="Iraola G."/>
            <person name="Robello C."/>
        </authorList>
    </citation>
    <scope>NUCLEOTIDE SEQUENCE [LARGE SCALE GENOMIC DNA]</scope>
    <source>
        <strain evidence="4 5">Berenice</strain>
    </source>
</reference>
<name>A0A7J6Y2M7_TRYCR</name>
<dbReference type="SUPFAM" id="SSF56300">
    <property type="entry name" value="Metallo-dependent phosphatases"/>
    <property type="match status" value="1"/>
</dbReference>
<dbReference type="InterPro" id="IPR029052">
    <property type="entry name" value="Metallo-depent_PP-like"/>
</dbReference>
<dbReference type="GO" id="GO:0005634">
    <property type="term" value="C:nucleus"/>
    <property type="evidence" value="ECO:0007669"/>
    <property type="project" value="TreeGrafter"/>
</dbReference>
<dbReference type="PROSITE" id="PS00125">
    <property type="entry name" value="SER_THR_PHOSPHATASE"/>
    <property type="match status" value="1"/>
</dbReference>
<feature type="region of interest" description="Disordered" evidence="2">
    <location>
        <begin position="1"/>
        <end position="52"/>
    </location>
</feature>
<evidence type="ECO:0000256" key="1">
    <source>
        <dbReference type="RuleBase" id="RU004273"/>
    </source>
</evidence>
<gene>
    <name evidence="4" type="ORF">ECC02_006457</name>
</gene>
<evidence type="ECO:0000259" key="3">
    <source>
        <dbReference type="PROSITE" id="PS00125"/>
    </source>
</evidence>
<organism evidence="4 5">
    <name type="scientific">Trypanosoma cruzi</name>
    <dbReference type="NCBI Taxonomy" id="5693"/>
    <lineage>
        <taxon>Eukaryota</taxon>
        <taxon>Discoba</taxon>
        <taxon>Euglenozoa</taxon>
        <taxon>Kinetoplastea</taxon>
        <taxon>Metakinetoplastina</taxon>
        <taxon>Trypanosomatida</taxon>
        <taxon>Trypanosomatidae</taxon>
        <taxon>Trypanosoma</taxon>
        <taxon>Schizotrypanum</taxon>
    </lineage>
</organism>
<feature type="compositionally biased region" description="Basic and acidic residues" evidence="2">
    <location>
        <begin position="20"/>
        <end position="40"/>
    </location>
</feature>
<accession>A0A7J6Y2M7</accession>
<dbReference type="InterPro" id="IPR006186">
    <property type="entry name" value="Ser/Thr-sp_prot-phosphatase"/>
</dbReference>
<dbReference type="SMART" id="SM00156">
    <property type="entry name" value="PP2Ac"/>
    <property type="match status" value="1"/>
</dbReference>
<dbReference type="PANTHER" id="PTHR11668:SF514">
    <property type="entry name" value="SERINE_THREONINE-PROTEIN PHOSPHATASE"/>
    <property type="match status" value="1"/>
</dbReference>
<feature type="domain" description="Serine/threonine specific protein phosphatases" evidence="3">
    <location>
        <begin position="216"/>
        <end position="221"/>
    </location>
</feature>
<dbReference type="PRINTS" id="PR00114">
    <property type="entry name" value="STPHPHTASE"/>
</dbReference>
<dbReference type="InterPro" id="IPR004843">
    <property type="entry name" value="Calcineurin-like_PHP"/>
</dbReference>
<dbReference type="EC" id="3.1.3.16" evidence="1"/>
<protein>
    <recommendedName>
        <fullName evidence="1">Serine/threonine-protein phosphatase</fullName>
        <ecNumber evidence="1">3.1.3.16</ecNumber>
    </recommendedName>
</protein>
<evidence type="ECO:0000313" key="5">
    <source>
        <dbReference type="Proteomes" id="UP000583944"/>
    </source>
</evidence>
<dbReference type="PANTHER" id="PTHR11668">
    <property type="entry name" value="SERINE/THREONINE PROTEIN PHOSPHATASE"/>
    <property type="match status" value="1"/>
</dbReference>
<evidence type="ECO:0000256" key="2">
    <source>
        <dbReference type="SAM" id="MobiDB-lite"/>
    </source>
</evidence>
<dbReference type="Proteomes" id="UP000583944">
    <property type="component" value="Unassembled WGS sequence"/>
</dbReference>
<proteinExistence type="inferred from homology"/>
<dbReference type="CDD" id="cd00144">
    <property type="entry name" value="MPP_PPP_family"/>
    <property type="match status" value="1"/>
</dbReference>
<evidence type="ECO:0000313" key="4">
    <source>
        <dbReference type="EMBL" id="KAF5220500.1"/>
    </source>
</evidence>
<dbReference type="EMBL" id="JABDHM010000050">
    <property type="protein sequence ID" value="KAF5220500.1"/>
    <property type="molecule type" value="Genomic_DNA"/>
</dbReference>
<dbReference type="GO" id="GO:0004722">
    <property type="term" value="F:protein serine/threonine phosphatase activity"/>
    <property type="evidence" value="ECO:0007669"/>
    <property type="project" value="UniProtKB-EC"/>
</dbReference>
<comment type="similarity">
    <text evidence="1">Belongs to the PPP phosphatase family.</text>
</comment>
<comment type="catalytic activity">
    <reaction evidence="1">
        <text>O-phospho-L-threonyl-[protein] + H2O = L-threonyl-[protein] + phosphate</text>
        <dbReference type="Rhea" id="RHEA:47004"/>
        <dbReference type="Rhea" id="RHEA-COMP:11060"/>
        <dbReference type="Rhea" id="RHEA-COMP:11605"/>
        <dbReference type="ChEBI" id="CHEBI:15377"/>
        <dbReference type="ChEBI" id="CHEBI:30013"/>
        <dbReference type="ChEBI" id="CHEBI:43474"/>
        <dbReference type="ChEBI" id="CHEBI:61977"/>
        <dbReference type="EC" id="3.1.3.16"/>
    </reaction>
</comment>
<sequence>MEGVPECQSAVAFAFEENGEERHTDDPDKATQGNGEKELGRLMCDGSPLGTSSAGTLSPRSLFFSAPPRKGIFLELIDSILRSGTSSSPVSQAVNKPMDDGRPLSADVEARRFFTTEVVDQLCDEVRAVLEVEKTLLNLQLKEKETLVVAGDIHGDLNALLSHILPEQSDKQLNVDGLDRKFLFLGDYVDRGPCGVEVVLLLFALKVEYPQLIHILRGNHEEPQTSRIYGFYSEVNLKFGCDAPWVRFNEVFCYLPLAAVVTTPRMRFFATHGGLSPPLSEAFDIVNTIERIDYGSVLDNVLSEVVDGLLWSDPTEVIPYFERNVRGCGYMFGIRATQEFCQVNQFDFICRAHQVVSQGYNWSHEKKVLTLFSVPNYCGFNNNLGAIMIMHVSGAGKEEEEELRFRQFKSAVESSACSPQTPKPCGEFVFAAFME</sequence>
<dbReference type="VEuPathDB" id="TriTrypDB:ECC02_006457"/>
<dbReference type="InterPro" id="IPR050341">
    <property type="entry name" value="PP1_catalytic_subunit"/>
</dbReference>
<dbReference type="AlphaFoldDB" id="A0A7J6Y2M7"/>
<dbReference type="Pfam" id="PF00149">
    <property type="entry name" value="Metallophos"/>
    <property type="match status" value="1"/>
</dbReference>
<dbReference type="GO" id="GO:0005737">
    <property type="term" value="C:cytoplasm"/>
    <property type="evidence" value="ECO:0007669"/>
    <property type="project" value="TreeGrafter"/>
</dbReference>
<dbReference type="Gene3D" id="3.60.21.10">
    <property type="match status" value="1"/>
</dbReference>
<dbReference type="VEuPathDB" id="TriTrypDB:BCY84_13644"/>
<comment type="caution">
    <text evidence="4">The sequence shown here is derived from an EMBL/GenBank/DDBJ whole genome shotgun (WGS) entry which is preliminary data.</text>
</comment>